<dbReference type="InterPro" id="IPR050266">
    <property type="entry name" value="AB_hydrolase_sf"/>
</dbReference>
<evidence type="ECO:0000313" key="2">
    <source>
        <dbReference type="EMBL" id="GGF50342.1"/>
    </source>
</evidence>
<dbReference type="Proteomes" id="UP000606044">
    <property type="component" value="Unassembled WGS sequence"/>
</dbReference>
<keyword evidence="2" id="KW-0378">Hydrolase</keyword>
<gene>
    <name evidence="2" type="ORF">GCM10007301_07150</name>
</gene>
<dbReference type="PANTHER" id="PTHR43798">
    <property type="entry name" value="MONOACYLGLYCEROL LIPASE"/>
    <property type="match status" value="1"/>
</dbReference>
<dbReference type="GO" id="GO:0016787">
    <property type="term" value="F:hydrolase activity"/>
    <property type="evidence" value="ECO:0007669"/>
    <property type="project" value="UniProtKB-KW"/>
</dbReference>
<name>A0A917F3Q3_9HYPH</name>
<sequence length="261" mass="27856">MPYVTVDGAKVHYAHRPGGPNPIIFLHGGFGSTSELWEDTMAALPPEWTGYAIDNFIRSDAPPDGYSVTAFARRVKGFCEALGLKRPVVGGHSMGGVVTQLVGATYPDLPGGLVLVCTGASMANHDLARQWLKQLADHGAEPGTIRDISANWFRSAPEAFFEKYVALAETAPLQPMVDVQASLIDTDMRPRLGTIKAPTLVVFGAHDAGRTIDFAQTLTNGIPNARMVTMADSGHTPMAETPEVFDTALHAFLKPIATTAA</sequence>
<proteinExistence type="predicted"/>
<dbReference type="Gene3D" id="3.40.50.1820">
    <property type="entry name" value="alpha/beta hydrolase"/>
    <property type="match status" value="1"/>
</dbReference>
<protein>
    <submittedName>
        <fullName evidence="2">Alpha/beta hydrolase</fullName>
    </submittedName>
</protein>
<dbReference type="InterPro" id="IPR000073">
    <property type="entry name" value="AB_hydrolase_1"/>
</dbReference>
<evidence type="ECO:0000259" key="1">
    <source>
        <dbReference type="Pfam" id="PF12697"/>
    </source>
</evidence>
<feature type="domain" description="AB hydrolase-1" evidence="1">
    <location>
        <begin position="23"/>
        <end position="245"/>
    </location>
</feature>
<evidence type="ECO:0000313" key="3">
    <source>
        <dbReference type="Proteomes" id="UP000606044"/>
    </source>
</evidence>
<dbReference type="RefSeq" id="WP_188575453.1">
    <property type="nucleotide sequence ID" value="NZ_BMCT01000001.1"/>
</dbReference>
<dbReference type="AlphaFoldDB" id="A0A917F3Q3"/>
<accession>A0A917F3Q3</accession>
<reference evidence="2" key="1">
    <citation type="journal article" date="2014" name="Int. J. Syst. Evol. Microbiol.">
        <title>Complete genome sequence of Corynebacterium casei LMG S-19264T (=DSM 44701T), isolated from a smear-ripened cheese.</title>
        <authorList>
            <consortium name="US DOE Joint Genome Institute (JGI-PGF)"/>
            <person name="Walter F."/>
            <person name="Albersmeier A."/>
            <person name="Kalinowski J."/>
            <person name="Ruckert C."/>
        </authorList>
    </citation>
    <scope>NUCLEOTIDE SEQUENCE</scope>
    <source>
        <strain evidence="2">CCM 7897</strain>
    </source>
</reference>
<keyword evidence="3" id="KW-1185">Reference proteome</keyword>
<dbReference type="PANTHER" id="PTHR43798:SF33">
    <property type="entry name" value="HYDROLASE, PUTATIVE (AFU_ORTHOLOGUE AFUA_2G14860)-RELATED"/>
    <property type="match status" value="1"/>
</dbReference>
<reference evidence="2" key="2">
    <citation type="submission" date="2020-09" db="EMBL/GenBank/DDBJ databases">
        <authorList>
            <person name="Sun Q."/>
            <person name="Sedlacek I."/>
        </authorList>
    </citation>
    <scope>NUCLEOTIDE SEQUENCE</scope>
    <source>
        <strain evidence="2">CCM 7897</strain>
    </source>
</reference>
<organism evidence="2 3">
    <name type="scientific">Azorhizobium oxalatiphilum</name>
    <dbReference type="NCBI Taxonomy" id="980631"/>
    <lineage>
        <taxon>Bacteria</taxon>
        <taxon>Pseudomonadati</taxon>
        <taxon>Pseudomonadota</taxon>
        <taxon>Alphaproteobacteria</taxon>
        <taxon>Hyphomicrobiales</taxon>
        <taxon>Xanthobacteraceae</taxon>
        <taxon>Azorhizobium</taxon>
    </lineage>
</organism>
<dbReference type="GO" id="GO:0016020">
    <property type="term" value="C:membrane"/>
    <property type="evidence" value="ECO:0007669"/>
    <property type="project" value="TreeGrafter"/>
</dbReference>
<dbReference type="InterPro" id="IPR029058">
    <property type="entry name" value="AB_hydrolase_fold"/>
</dbReference>
<dbReference type="SUPFAM" id="SSF53474">
    <property type="entry name" value="alpha/beta-Hydrolases"/>
    <property type="match status" value="1"/>
</dbReference>
<comment type="caution">
    <text evidence="2">The sequence shown here is derived from an EMBL/GenBank/DDBJ whole genome shotgun (WGS) entry which is preliminary data.</text>
</comment>
<dbReference type="EMBL" id="BMCT01000001">
    <property type="protein sequence ID" value="GGF50342.1"/>
    <property type="molecule type" value="Genomic_DNA"/>
</dbReference>
<dbReference type="Pfam" id="PF12697">
    <property type="entry name" value="Abhydrolase_6"/>
    <property type="match status" value="1"/>
</dbReference>